<dbReference type="AlphaFoldDB" id="A0A8K0HPT4"/>
<proteinExistence type="predicted"/>
<dbReference type="PANTHER" id="PTHR33232">
    <property type="entry name" value="PROTEIN SIEVE ELEMENT OCCLUSION B-LIKE"/>
    <property type="match status" value="1"/>
</dbReference>
<protein>
    <recommendedName>
        <fullName evidence="1">Sieve element occlusion C-terminal domain-containing protein</fullName>
    </recommendedName>
</protein>
<dbReference type="Proteomes" id="UP000796880">
    <property type="component" value="Unassembled WGS sequence"/>
</dbReference>
<dbReference type="OrthoDB" id="1895250at2759"/>
<keyword evidence="3" id="KW-1185">Reference proteome</keyword>
<dbReference type="PANTHER" id="PTHR33232:SF18">
    <property type="entry name" value="PROTEIN SIEVE ELEMENT OCCLUSION B-LIKE"/>
    <property type="match status" value="1"/>
</dbReference>
<feature type="domain" description="Sieve element occlusion C-terminal" evidence="1">
    <location>
        <begin position="56"/>
        <end position="122"/>
    </location>
</feature>
<gene>
    <name evidence="2" type="ORF">FNV43_RR01540</name>
</gene>
<name>A0A8K0HPT4_9ROSA</name>
<dbReference type="InterPro" id="IPR039299">
    <property type="entry name" value="SEOA"/>
</dbReference>
<evidence type="ECO:0000259" key="1">
    <source>
        <dbReference type="Pfam" id="PF14577"/>
    </source>
</evidence>
<accession>A0A8K0HPT4</accession>
<dbReference type="EMBL" id="VOIH02000001">
    <property type="protein sequence ID" value="KAF3456886.1"/>
    <property type="molecule type" value="Genomic_DNA"/>
</dbReference>
<comment type="caution">
    <text evidence="2">The sequence shown here is derived from an EMBL/GenBank/DDBJ whole genome shotgun (WGS) entry which is preliminary data.</text>
</comment>
<evidence type="ECO:0000313" key="2">
    <source>
        <dbReference type="EMBL" id="KAF3456886.1"/>
    </source>
</evidence>
<organism evidence="2 3">
    <name type="scientific">Rhamnella rubrinervis</name>
    <dbReference type="NCBI Taxonomy" id="2594499"/>
    <lineage>
        <taxon>Eukaryota</taxon>
        <taxon>Viridiplantae</taxon>
        <taxon>Streptophyta</taxon>
        <taxon>Embryophyta</taxon>
        <taxon>Tracheophyta</taxon>
        <taxon>Spermatophyta</taxon>
        <taxon>Magnoliopsida</taxon>
        <taxon>eudicotyledons</taxon>
        <taxon>Gunneridae</taxon>
        <taxon>Pentapetalae</taxon>
        <taxon>rosids</taxon>
        <taxon>fabids</taxon>
        <taxon>Rosales</taxon>
        <taxon>Rhamnaceae</taxon>
        <taxon>rhamnoid group</taxon>
        <taxon>Rhamneae</taxon>
        <taxon>Rhamnella</taxon>
    </lineage>
</organism>
<dbReference type="InterPro" id="IPR027944">
    <property type="entry name" value="SEO_C"/>
</dbReference>
<dbReference type="GO" id="GO:0010088">
    <property type="term" value="P:phloem development"/>
    <property type="evidence" value="ECO:0007669"/>
    <property type="project" value="InterPro"/>
</dbReference>
<sequence length="273" mass="31893">MNLCFRLWFRICALEHTHIYENVFTIINGLSEFRLKGYEASSIWDKDFHPPPHRESWIETLFKDFDPNISTSIKEEKYLFFYGGKDDDWIQRFTSKAQALLDSPTLKEARVDIKLFCVGKSGKGGEDLSTEKRFWTKAESMFFSNISYHHYKQMNLETLEVQRLLSYKNEAGWALLSKGSTVVTNGHGSIVLKVVEEFEKWKDRVVNNKSFATAFKDCYNMLNSSTTYCCRVDFPSEKENIPITMTCTECRRAMETLISYKCCHIYGPLKEHH</sequence>
<dbReference type="Pfam" id="PF14577">
    <property type="entry name" value="SEO_C"/>
    <property type="match status" value="2"/>
</dbReference>
<evidence type="ECO:0000313" key="3">
    <source>
        <dbReference type="Proteomes" id="UP000796880"/>
    </source>
</evidence>
<feature type="domain" description="Sieve element occlusion C-terminal" evidence="1">
    <location>
        <begin position="127"/>
        <end position="264"/>
    </location>
</feature>
<reference evidence="2" key="1">
    <citation type="submission" date="2020-03" db="EMBL/GenBank/DDBJ databases">
        <title>A high-quality chromosome-level genome assembly of a woody plant with both climbing and erect habits, Rhamnella rubrinervis.</title>
        <authorList>
            <person name="Lu Z."/>
            <person name="Yang Y."/>
            <person name="Zhu X."/>
            <person name="Sun Y."/>
        </authorList>
    </citation>
    <scope>NUCLEOTIDE SEQUENCE</scope>
    <source>
        <strain evidence="2">BYM</strain>
        <tissue evidence="2">Leaf</tissue>
    </source>
</reference>